<dbReference type="Gramene" id="rna-AYBTSS11_LOCUS18223">
    <property type="protein sequence ID" value="CAJ1960494.1"/>
    <property type="gene ID" value="gene-AYBTSS11_LOCUS18223"/>
</dbReference>
<evidence type="ECO:0000313" key="2">
    <source>
        <dbReference type="Proteomes" id="UP001189624"/>
    </source>
</evidence>
<evidence type="ECO:0000313" key="1">
    <source>
        <dbReference type="EMBL" id="CAJ1960494.1"/>
    </source>
</evidence>
<dbReference type="AlphaFoldDB" id="A0AA86SV52"/>
<proteinExistence type="predicted"/>
<keyword evidence="2" id="KW-1185">Reference proteome</keyword>
<accession>A0AA86SV52</accession>
<sequence>MVGFQEVRFQAPTITEAENLNQTFDKVLWWLRECTRHAIYKIPSALVLNLTEREKLN</sequence>
<reference evidence="1" key="1">
    <citation type="submission" date="2023-10" db="EMBL/GenBank/DDBJ databases">
        <authorList>
            <person name="Domelevo Entfellner J.-B."/>
        </authorList>
    </citation>
    <scope>NUCLEOTIDE SEQUENCE</scope>
</reference>
<dbReference type="EMBL" id="OY731403">
    <property type="protein sequence ID" value="CAJ1960494.1"/>
    <property type="molecule type" value="Genomic_DNA"/>
</dbReference>
<protein>
    <submittedName>
        <fullName evidence="1">Uncharacterized protein</fullName>
    </submittedName>
</protein>
<organism evidence="1 2">
    <name type="scientific">Sphenostylis stenocarpa</name>
    <dbReference type="NCBI Taxonomy" id="92480"/>
    <lineage>
        <taxon>Eukaryota</taxon>
        <taxon>Viridiplantae</taxon>
        <taxon>Streptophyta</taxon>
        <taxon>Embryophyta</taxon>
        <taxon>Tracheophyta</taxon>
        <taxon>Spermatophyta</taxon>
        <taxon>Magnoliopsida</taxon>
        <taxon>eudicotyledons</taxon>
        <taxon>Gunneridae</taxon>
        <taxon>Pentapetalae</taxon>
        <taxon>rosids</taxon>
        <taxon>fabids</taxon>
        <taxon>Fabales</taxon>
        <taxon>Fabaceae</taxon>
        <taxon>Papilionoideae</taxon>
        <taxon>50 kb inversion clade</taxon>
        <taxon>NPAAA clade</taxon>
        <taxon>indigoferoid/millettioid clade</taxon>
        <taxon>Phaseoleae</taxon>
        <taxon>Sphenostylis</taxon>
    </lineage>
</organism>
<name>A0AA86SV52_9FABA</name>
<dbReference type="Proteomes" id="UP001189624">
    <property type="component" value="Chromosome 6"/>
</dbReference>
<gene>
    <name evidence="1" type="ORF">AYBTSS11_LOCUS18223</name>
</gene>